<dbReference type="PROSITE" id="PS50110">
    <property type="entry name" value="RESPONSE_REGULATORY"/>
    <property type="match status" value="1"/>
</dbReference>
<keyword evidence="4" id="KW-0597">Phosphoprotein</keyword>
<dbReference type="SUPFAM" id="SSF52172">
    <property type="entry name" value="CheY-like"/>
    <property type="match status" value="1"/>
</dbReference>
<gene>
    <name evidence="7" type="ordered locus">Marme_2056</name>
</gene>
<dbReference type="SUPFAM" id="SSF55073">
    <property type="entry name" value="Nucleotide cyclase"/>
    <property type="match status" value="1"/>
</dbReference>
<dbReference type="HOGENOM" id="CLU_000445_11_28_6"/>
<dbReference type="Pfam" id="PF00990">
    <property type="entry name" value="GGDEF"/>
    <property type="match status" value="1"/>
</dbReference>
<feature type="domain" description="GGDEF" evidence="6">
    <location>
        <begin position="173"/>
        <end position="304"/>
    </location>
</feature>
<evidence type="ECO:0000256" key="3">
    <source>
        <dbReference type="ARBA" id="ARBA00034247"/>
    </source>
</evidence>
<proteinExistence type="predicted"/>
<dbReference type="Pfam" id="PF00072">
    <property type="entry name" value="Response_reg"/>
    <property type="match status" value="1"/>
</dbReference>
<dbReference type="PANTHER" id="PTHR45138:SF9">
    <property type="entry name" value="DIGUANYLATE CYCLASE DGCM-RELATED"/>
    <property type="match status" value="1"/>
</dbReference>
<dbReference type="Gene3D" id="3.30.70.270">
    <property type="match status" value="1"/>
</dbReference>
<dbReference type="KEGG" id="mme:Marme_2056"/>
<evidence type="ECO:0000256" key="1">
    <source>
        <dbReference type="ARBA" id="ARBA00001946"/>
    </source>
</evidence>
<comment type="cofactor">
    <cofactor evidence="1">
        <name>Mg(2+)</name>
        <dbReference type="ChEBI" id="CHEBI:18420"/>
    </cofactor>
</comment>
<dbReference type="CDD" id="cd17546">
    <property type="entry name" value="REC_hyHK_CKI1_RcsC-like"/>
    <property type="match status" value="1"/>
</dbReference>
<dbReference type="GO" id="GO:0043709">
    <property type="term" value="P:cell adhesion involved in single-species biofilm formation"/>
    <property type="evidence" value="ECO:0007669"/>
    <property type="project" value="TreeGrafter"/>
</dbReference>
<dbReference type="AlphaFoldDB" id="F2K3G2"/>
<dbReference type="SMART" id="SM00448">
    <property type="entry name" value="REC"/>
    <property type="match status" value="1"/>
</dbReference>
<dbReference type="FunFam" id="3.30.70.270:FF:000001">
    <property type="entry name" value="Diguanylate cyclase domain protein"/>
    <property type="match status" value="1"/>
</dbReference>
<evidence type="ECO:0000256" key="4">
    <source>
        <dbReference type="PROSITE-ProRule" id="PRU00169"/>
    </source>
</evidence>
<dbReference type="RefSeq" id="WP_013661209.1">
    <property type="nucleotide sequence ID" value="NC_015276.1"/>
</dbReference>
<feature type="modified residue" description="4-aspartylphosphate" evidence="4">
    <location>
        <position position="53"/>
    </location>
</feature>
<dbReference type="PATRIC" id="fig|717774.3.peg.2117"/>
<dbReference type="PANTHER" id="PTHR45138">
    <property type="entry name" value="REGULATORY COMPONENTS OF SENSORY TRANSDUCTION SYSTEM"/>
    <property type="match status" value="1"/>
</dbReference>
<dbReference type="PROSITE" id="PS50887">
    <property type="entry name" value="GGDEF"/>
    <property type="match status" value="1"/>
</dbReference>
<dbReference type="InterPro" id="IPR029787">
    <property type="entry name" value="Nucleotide_cyclase"/>
</dbReference>
<dbReference type="InterPro" id="IPR043128">
    <property type="entry name" value="Rev_trsase/Diguanyl_cyclase"/>
</dbReference>
<dbReference type="eggNOG" id="COG3706">
    <property type="taxonomic scope" value="Bacteria"/>
</dbReference>
<dbReference type="Proteomes" id="UP000001062">
    <property type="component" value="Chromosome"/>
</dbReference>
<feature type="domain" description="Response regulatory" evidence="5">
    <location>
        <begin position="2"/>
        <end position="123"/>
    </location>
</feature>
<dbReference type="InterPro" id="IPR001789">
    <property type="entry name" value="Sig_transdc_resp-reg_receiver"/>
</dbReference>
<keyword evidence="8" id="KW-1185">Reference proteome</keyword>
<dbReference type="GO" id="GO:0000160">
    <property type="term" value="P:phosphorelay signal transduction system"/>
    <property type="evidence" value="ECO:0007669"/>
    <property type="project" value="InterPro"/>
</dbReference>
<evidence type="ECO:0000313" key="7">
    <source>
        <dbReference type="EMBL" id="ADZ91304.1"/>
    </source>
</evidence>
<dbReference type="InterPro" id="IPR000160">
    <property type="entry name" value="GGDEF_dom"/>
</dbReference>
<name>F2K3G2_MARM1</name>
<comment type="catalytic activity">
    <reaction evidence="3">
        <text>2 GTP = 3',3'-c-di-GMP + 2 diphosphate</text>
        <dbReference type="Rhea" id="RHEA:24898"/>
        <dbReference type="ChEBI" id="CHEBI:33019"/>
        <dbReference type="ChEBI" id="CHEBI:37565"/>
        <dbReference type="ChEBI" id="CHEBI:58805"/>
        <dbReference type="EC" id="2.7.7.65"/>
    </reaction>
</comment>
<sequence length="304" mass="33720">MMVLIAEDTQTDRLILKLYLEKMGHSVLEAEDGSSVISAYKDNWKDIDLIILDLNMPKISGVEAVKRIRAFQDESKLDWIPIIFLSGSTIDEDIEAGILSGADDYLSKPIKPKVLSAKVHAMARIADMRAQLLQANRKLEALATTDFLTGLSNRRCFERSLDDEIAKAKRYDIPLSIAILDIDHFKRVNDSYGHDAGDLVLSSVAARLQAGARKGDVLARIGGEEFAICLPSTTLEQAIVACERYRIVLSSEPLSYGCDEFTITLSAGIASMDVDHASKHDLMKAADELLYRAKQEGRDRIVYN</sequence>
<protein>
    <recommendedName>
        <fullName evidence="2">diguanylate cyclase</fullName>
        <ecNumber evidence="2">2.7.7.65</ecNumber>
    </recommendedName>
</protein>
<organism evidence="7 8">
    <name type="scientific">Marinomonas mediterranea (strain ATCC 700492 / JCM 21426 / NBRC 103028 / MMB-1)</name>
    <dbReference type="NCBI Taxonomy" id="717774"/>
    <lineage>
        <taxon>Bacteria</taxon>
        <taxon>Pseudomonadati</taxon>
        <taxon>Pseudomonadota</taxon>
        <taxon>Gammaproteobacteria</taxon>
        <taxon>Oceanospirillales</taxon>
        <taxon>Oceanospirillaceae</taxon>
        <taxon>Marinomonas</taxon>
    </lineage>
</organism>
<dbReference type="SMART" id="SM00267">
    <property type="entry name" value="GGDEF"/>
    <property type="match status" value="1"/>
</dbReference>
<dbReference type="EC" id="2.7.7.65" evidence="2"/>
<dbReference type="CDD" id="cd01949">
    <property type="entry name" value="GGDEF"/>
    <property type="match status" value="1"/>
</dbReference>
<evidence type="ECO:0000256" key="2">
    <source>
        <dbReference type="ARBA" id="ARBA00012528"/>
    </source>
</evidence>
<dbReference type="InterPro" id="IPR050469">
    <property type="entry name" value="Diguanylate_Cyclase"/>
</dbReference>
<accession>F2K3G2</accession>
<dbReference type="Gene3D" id="3.40.50.2300">
    <property type="match status" value="1"/>
</dbReference>
<reference evidence="7 8" key="1">
    <citation type="journal article" date="2012" name="Stand. Genomic Sci.">
        <title>Complete genome sequence of the melanogenic marine bacterium Marinomonas mediterranea type strain (MMB-1(T)).</title>
        <authorList>
            <person name="Lucas-Elio P."/>
            <person name="Goodwin L."/>
            <person name="Woyke T."/>
            <person name="Pitluck S."/>
            <person name="Nolan M."/>
            <person name="Kyrpides N.C."/>
            <person name="Detter J.C."/>
            <person name="Copeland A."/>
            <person name="Teshima H."/>
            <person name="Bruce D."/>
            <person name="Detter C."/>
            <person name="Tapia R."/>
            <person name="Han S."/>
            <person name="Land M.L."/>
            <person name="Ivanova N."/>
            <person name="Mikhailova N."/>
            <person name="Johnston A.W."/>
            <person name="Sanchez-Amat A."/>
        </authorList>
    </citation>
    <scope>NUCLEOTIDE SEQUENCE [LARGE SCALE GENOMIC DNA]</scope>
    <source>
        <strain evidence="8">ATCC 700492 / JCM 21426 / NBRC 103028 / MMB-1</strain>
    </source>
</reference>
<evidence type="ECO:0000259" key="6">
    <source>
        <dbReference type="PROSITE" id="PS50887"/>
    </source>
</evidence>
<dbReference type="STRING" id="717774.Marme_2056"/>
<dbReference type="GO" id="GO:0052621">
    <property type="term" value="F:diguanylate cyclase activity"/>
    <property type="evidence" value="ECO:0007669"/>
    <property type="project" value="UniProtKB-EC"/>
</dbReference>
<dbReference type="EMBL" id="CP002583">
    <property type="protein sequence ID" value="ADZ91304.1"/>
    <property type="molecule type" value="Genomic_DNA"/>
</dbReference>
<evidence type="ECO:0000313" key="8">
    <source>
        <dbReference type="Proteomes" id="UP000001062"/>
    </source>
</evidence>
<evidence type="ECO:0000259" key="5">
    <source>
        <dbReference type="PROSITE" id="PS50110"/>
    </source>
</evidence>
<dbReference type="OrthoDB" id="9812260at2"/>
<dbReference type="InterPro" id="IPR011006">
    <property type="entry name" value="CheY-like_superfamily"/>
</dbReference>
<dbReference type="GO" id="GO:1902201">
    <property type="term" value="P:negative regulation of bacterial-type flagellum-dependent cell motility"/>
    <property type="evidence" value="ECO:0007669"/>
    <property type="project" value="TreeGrafter"/>
</dbReference>
<dbReference type="NCBIfam" id="TIGR00254">
    <property type="entry name" value="GGDEF"/>
    <property type="match status" value="1"/>
</dbReference>
<dbReference type="GO" id="GO:0005886">
    <property type="term" value="C:plasma membrane"/>
    <property type="evidence" value="ECO:0007669"/>
    <property type="project" value="TreeGrafter"/>
</dbReference>